<organism evidence="9 10">
    <name type="scientific">Corynebacterium callunae DSM 20147</name>
    <dbReference type="NCBI Taxonomy" id="1121353"/>
    <lineage>
        <taxon>Bacteria</taxon>
        <taxon>Bacillati</taxon>
        <taxon>Actinomycetota</taxon>
        <taxon>Actinomycetes</taxon>
        <taxon>Mycobacteriales</taxon>
        <taxon>Corynebacteriaceae</taxon>
        <taxon>Corynebacterium</taxon>
    </lineage>
</organism>
<dbReference type="InterPro" id="IPR036259">
    <property type="entry name" value="MFS_trans_sf"/>
</dbReference>
<evidence type="ECO:0000313" key="9">
    <source>
        <dbReference type="EMBL" id="AGG66790.1"/>
    </source>
</evidence>
<comment type="subcellular location">
    <subcellularLocation>
        <location evidence="1">Cell membrane</location>
        <topology evidence="1">Multi-pass membrane protein</topology>
    </subcellularLocation>
</comment>
<evidence type="ECO:0000256" key="1">
    <source>
        <dbReference type="ARBA" id="ARBA00004651"/>
    </source>
</evidence>
<keyword evidence="6 7" id="KW-0472">Membrane</keyword>
<sequence length="469" mass="50462">MSQDSSAALPADNTPSSAVAVDHGNQEKFVIDKKTKRKVAAASTIGTTIEFYDFYVYATAAVAVFPTLFFPKNEDPTVNLLASFATFGLAFIARPLGSILFGHFGDRIGRKATLIGSLLTMGIATVLIGLLPTYGQVGIVAPALLALMRFCQGLGLGGEWSGAALLAGENAENNHRARAAMWPQLGAPFGFFIANGFFLILVAVLAHETGDAEGAFMSWGWRLPFLASAIMIAIGLWVRFSLEETPVFKQAVDQGKRVKSPLKELFKTSTGPLVQATFIMLSTYTLFYLVTTWILSYGIGDRSKGLGLSIPYFEFLQLQLGTIVFFAIMIPISGWLADVWGRRNTLILASILLLIFGASFSLFLDPATASNTSVFIFLAVGMSIMGLIFGPMSAILPELFPTNVRYTGSGIAYNVSSILGAAIAPFIATWLVSSYGVAQVGIYLIIVTAITFVAVLTMKENKSNDLREV</sequence>
<feature type="transmembrane region" description="Helical" evidence="7">
    <location>
        <begin position="77"/>
        <end position="101"/>
    </location>
</feature>
<dbReference type="PANTHER" id="PTHR43045:SF2">
    <property type="entry name" value="INNER MEMBRANE METABOLITE TRANSPORT PROTEIN YHJE"/>
    <property type="match status" value="1"/>
</dbReference>
<evidence type="ECO:0000313" key="10">
    <source>
        <dbReference type="Proteomes" id="UP000011760"/>
    </source>
</evidence>
<keyword evidence="4 7" id="KW-0812">Transmembrane</keyword>
<feature type="transmembrane region" description="Helical" evidence="7">
    <location>
        <begin position="146"/>
        <end position="168"/>
    </location>
</feature>
<feature type="transmembrane region" description="Helical" evidence="7">
    <location>
        <begin position="273"/>
        <end position="295"/>
    </location>
</feature>
<dbReference type="HOGENOM" id="CLU_001265_39_5_11"/>
<feature type="transmembrane region" description="Helical" evidence="7">
    <location>
        <begin position="438"/>
        <end position="458"/>
    </location>
</feature>
<dbReference type="Proteomes" id="UP000011760">
    <property type="component" value="Chromosome"/>
</dbReference>
<evidence type="ECO:0000256" key="3">
    <source>
        <dbReference type="ARBA" id="ARBA00022475"/>
    </source>
</evidence>
<dbReference type="KEGG" id="ccn:H924_06730"/>
<evidence type="ECO:0000259" key="8">
    <source>
        <dbReference type="PROSITE" id="PS50850"/>
    </source>
</evidence>
<feature type="transmembrane region" description="Helical" evidence="7">
    <location>
        <begin position="54"/>
        <end position="71"/>
    </location>
</feature>
<feature type="transmembrane region" description="Helical" evidence="7">
    <location>
        <begin position="375"/>
        <end position="399"/>
    </location>
</feature>
<feature type="transmembrane region" description="Helical" evidence="7">
    <location>
        <begin position="344"/>
        <end position="363"/>
    </location>
</feature>
<keyword evidence="10" id="KW-1185">Reference proteome</keyword>
<dbReference type="CDD" id="cd17369">
    <property type="entry name" value="MFS_ShiA_like"/>
    <property type="match status" value="1"/>
</dbReference>
<feature type="transmembrane region" description="Helical" evidence="7">
    <location>
        <begin position="189"/>
        <end position="207"/>
    </location>
</feature>
<feature type="domain" description="Major facilitator superfamily (MFS) profile" evidence="8">
    <location>
        <begin position="39"/>
        <end position="463"/>
    </location>
</feature>
<keyword evidence="3" id="KW-1003">Cell membrane</keyword>
<dbReference type="eggNOG" id="COG0477">
    <property type="taxonomic scope" value="Bacteria"/>
</dbReference>
<dbReference type="Pfam" id="PF07690">
    <property type="entry name" value="MFS_1"/>
    <property type="match status" value="1"/>
</dbReference>
<dbReference type="InterPro" id="IPR005829">
    <property type="entry name" value="Sugar_transporter_CS"/>
</dbReference>
<name>M1UF59_9CORY</name>
<dbReference type="AlphaFoldDB" id="M1UF59"/>
<dbReference type="PROSITE" id="PS00216">
    <property type="entry name" value="SUGAR_TRANSPORT_1"/>
    <property type="match status" value="1"/>
</dbReference>
<dbReference type="GO" id="GO:0005886">
    <property type="term" value="C:plasma membrane"/>
    <property type="evidence" value="ECO:0007669"/>
    <property type="project" value="UniProtKB-SubCell"/>
</dbReference>
<dbReference type="GO" id="GO:0022857">
    <property type="term" value="F:transmembrane transporter activity"/>
    <property type="evidence" value="ECO:0007669"/>
    <property type="project" value="InterPro"/>
</dbReference>
<dbReference type="Gene3D" id="1.20.1250.20">
    <property type="entry name" value="MFS general substrate transporter like domains"/>
    <property type="match status" value="1"/>
</dbReference>
<gene>
    <name evidence="9" type="ORF">H924_06730</name>
</gene>
<dbReference type="InterPro" id="IPR011701">
    <property type="entry name" value="MFS"/>
</dbReference>
<evidence type="ECO:0000256" key="2">
    <source>
        <dbReference type="ARBA" id="ARBA00022448"/>
    </source>
</evidence>
<evidence type="ECO:0000256" key="4">
    <source>
        <dbReference type="ARBA" id="ARBA00022692"/>
    </source>
</evidence>
<evidence type="ECO:0000256" key="5">
    <source>
        <dbReference type="ARBA" id="ARBA00022989"/>
    </source>
</evidence>
<dbReference type="InterPro" id="IPR020846">
    <property type="entry name" value="MFS_dom"/>
</dbReference>
<keyword evidence="2" id="KW-0813">Transport</keyword>
<feature type="transmembrane region" description="Helical" evidence="7">
    <location>
        <begin position="219"/>
        <end position="240"/>
    </location>
</feature>
<protein>
    <submittedName>
        <fullName evidence="9">Transporter</fullName>
    </submittedName>
</protein>
<feature type="transmembrane region" description="Helical" evidence="7">
    <location>
        <begin position="411"/>
        <end position="432"/>
    </location>
</feature>
<feature type="transmembrane region" description="Helical" evidence="7">
    <location>
        <begin position="113"/>
        <end position="134"/>
    </location>
</feature>
<feature type="transmembrane region" description="Helical" evidence="7">
    <location>
        <begin position="315"/>
        <end position="337"/>
    </location>
</feature>
<evidence type="ECO:0000256" key="6">
    <source>
        <dbReference type="ARBA" id="ARBA00023136"/>
    </source>
</evidence>
<dbReference type="PATRIC" id="fig|1121353.3.peg.1372"/>
<dbReference type="EMBL" id="CP004354">
    <property type="protein sequence ID" value="AGG66790.1"/>
    <property type="molecule type" value="Genomic_DNA"/>
</dbReference>
<dbReference type="RefSeq" id="WP_015651221.1">
    <property type="nucleotide sequence ID" value="NC_020506.1"/>
</dbReference>
<dbReference type="PANTHER" id="PTHR43045">
    <property type="entry name" value="SHIKIMATE TRANSPORTER"/>
    <property type="match status" value="1"/>
</dbReference>
<dbReference type="OrthoDB" id="8953821at2"/>
<keyword evidence="5 7" id="KW-1133">Transmembrane helix</keyword>
<reference evidence="9 10" key="1">
    <citation type="submission" date="2013-02" db="EMBL/GenBank/DDBJ databases">
        <title>The complete genome sequence of Corynebacterium callunae DSM 20147.</title>
        <authorList>
            <person name="Ruckert C."/>
            <person name="Albersmeier A."/>
            <person name="Kalinowski J."/>
        </authorList>
    </citation>
    <scope>NUCLEOTIDE SEQUENCE [LARGE SCALE GENOMIC DNA]</scope>
    <source>
        <strain evidence="9 10">DSM 20147</strain>
    </source>
</reference>
<dbReference type="SUPFAM" id="SSF103473">
    <property type="entry name" value="MFS general substrate transporter"/>
    <property type="match status" value="1"/>
</dbReference>
<proteinExistence type="predicted"/>
<evidence type="ECO:0000256" key="7">
    <source>
        <dbReference type="SAM" id="Phobius"/>
    </source>
</evidence>
<dbReference type="PROSITE" id="PS50850">
    <property type="entry name" value="MFS"/>
    <property type="match status" value="1"/>
</dbReference>
<accession>M1UF59</accession>